<dbReference type="EMBL" id="JAAIUW010000009">
    <property type="protein sequence ID" value="KAF7814264.1"/>
    <property type="molecule type" value="Genomic_DNA"/>
</dbReference>
<dbReference type="Proteomes" id="UP000634136">
    <property type="component" value="Unassembled WGS sequence"/>
</dbReference>
<gene>
    <name evidence="2" type="ORF">G2W53_028233</name>
</gene>
<comment type="caution">
    <text evidence="2">The sequence shown here is derived from an EMBL/GenBank/DDBJ whole genome shotgun (WGS) entry which is preliminary data.</text>
</comment>
<keyword evidence="3" id="KW-1185">Reference proteome</keyword>
<organism evidence="2 3">
    <name type="scientific">Senna tora</name>
    <dbReference type="NCBI Taxonomy" id="362788"/>
    <lineage>
        <taxon>Eukaryota</taxon>
        <taxon>Viridiplantae</taxon>
        <taxon>Streptophyta</taxon>
        <taxon>Embryophyta</taxon>
        <taxon>Tracheophyta</taxon>
        <taxon>Spermatophyta</taxon>
        <taxon>Magnoliopsida</taxon>
        <taxon>eudicotyledons</taxon>
        <taxon>Gunneridae</taxon>
        <taxon>Pentapetalae</taxon>
        <taxon>rosids</taxon>
        <taxon>fabids</taxon>
        <taxon>Fabales</taxon>
        <taxon>Fabaceae</taxon>
        <taxon>Caesalpinioideae</taxon>
        <taxon>Cassia clade</taxon>
        <taxon>Senna</taxon>
    </lineage>
</organism>
<evidence type="ECO:0000313" key="2">
    <source>
        <dbReference type="EMBL" id="KAF7814264.1"/>
    </source>
</evidence>
<reference evidence="2" key="1">
    <citation type="submission" date="2020-09" db="EMBL/GenBank/DDBJ databases">
        <title>Genome-Enabled Discovery of Anthraquinone Biosynthesis in Senna tora.</title>
        <authorList>
            <person name="Kang S.-H."/>
            <person name="Pandey R.P."/>
            <person name="Lee C.-M."/>
            <person name="Sim J.-S."/>
            <person name="Jeong J.-T."/>
            <person name="Choi B.-S."/>
            <person name="Jung M."/>
            <person name="Ginzburg D."/>
            <person name="Zhao K."/>
            <person name="Won S.Y."/>
            <person name="Oh T.-J."/>
            <person name="Yu Y."/>
            <person name="Kim N.-H."/>
            <person name="Lee O.R."/>
            <person name="Lee T.-H."/>
            <person name="Bashyal P."/>
            <person name="Kim T.-S."/>
            <person name="Lee W.-H."/>
            <person name="Kawkins C."/>
            <person name="Kim C.-K."/>
            <person name="Kim J.S."/>
            <person name="Ahn B.O."/>
            <person name="Rhee S.Y."/>
            <person name="Sohng J.K."/>
        </authorList>
    </citation>
    <scope>NUCLEOTIDE SEQUENCE</scope>
    <source>
        <tissue evidence="2">Leaf</tissue>
    </source>
</reference>
<name>A0A834WEJ0_9FABA</name>
<evidence type="ECO:0000313" key="3">
    <source>
        <dbReference type="Proteomes" id="UP000634136"/>
    </source>
</evidence>
<dbReference type="AlphaFoldDB" id="A0A834WEJ0"/>
<accession>A0A834WEJ0</accession>
<protein>
    <submittedName>
        <fullName evidence="2">Uncharacterized protein</fullName>
    </submittedName>
</protein>
<evidence type="ECO:0000256" key="1">
    <source>
        <dbReference type="SAM" id="MobiDB-lite"/>
    </source>
</evidence>
<sequence length="292" mass="33047">MKEGSNLLPIIKEIKKLSTINFKETHKQLKPIIPKLQLILAYCTSQMGTIRLFPKSAVIATNQIQRTAITCLPVSKASCLSALKDYRNYGLHCFTIDLTKRCASSTILFVRNVRFRVIKASTPSRMIRREKKKSRQTRLRSEPEVVEWNFRRTEGVEDQQIGATSHWTSCPESCPSTGAGGAPPSHQISAPASLLRSSSFLLLSLRNPNQKPIEPHQQHLPSSGSQNLAPIRLFLNQTDRNLHPETESNASTMRAYKAQWKQRRREKRKNEEASGGELMNKLQRMQAKGCVE</sequence>
<feature type="region of interest" description="Disordered" evidence="1">
    <location>
        <begin position="243"/>
        <end position="292"/>
    </location>
</feature>
<proteinExistence type="predicted"/>